<comment type="subcellular location">
    <subcellularLocation>
        <location evidence="1">Membrane</location>
        <topology evidence="1">Multi-pass membrane protein</topology>
    </subcellularLocation>
</comment>
<comment type="similarity">
    <text evidence="2">Belongs to the unc-50 family.</text>
</comment>
<dbReference type="AlphaFoldDB" id="A0A9Q3IVT1"/>
<dbReference type="Pfam" id="PF05216">
    <property type="entry name" value="UNC-50"/>
    <property type="match status" value="1"/>
</dbReference>
<evidence type="ECO:0008006" key="10">
    <source>
        <dbReference type="Google" id="ProtNLM"/>
    </source>
</evidence>
<dbReference type="GO" id="GO:0000139">
    <property type="term" value="C:Golgi membrane"/>
    <property type="evidence" value="ECO:0007669"/>
    <property type="project" value="TreeGrafter"/>
</dbReference>
<evidence type="ECO:0000256" key="5">
    <source>
        <dbReference type="ARBA" id="ARBA00023136"/>
    </source>
</evidence>
<feature type="transmembrane region" description="Helical" evidence="7">
    <location>
        <begin position="224"/>
        <end position="244"/>
    </location>
</feature>
<evidence type="ECO:0000256" key="6">
    <source>
        <dbReference type="SAM" id="MobiDB-lite"/>
    </source>
</evidence>
<evidence type="ECO:0000256" key="3">
    <source>
        <dbReference type="ARBA" id="ARBA00022692"/>
    </source>
</evidence>
<feature type="transmembrane region" description="Helical" evidence="7">
    <location>
        <begin position="153"/>
        <end position="172"/>
    </location>
</feature>
<evidence type="ECO:0000256" key="2">
    <source>
        <dbReference type="ARBA" id="ARBA00006293"/>
    </source>
</evidence>
<comment type="caution">
    <text evidence="8">The sequence shown here is derived from an EMBL/GenBank/DDBJ whole genome shotgun (WGS) entry which is preliminary data.</text>
</comment>
<protein>
    <recommendedName>
        <fullName evidence="10">UNC-50-like protein</fullName>
    </recommendedName>
</protein>
<organism evidence="8 9">
    <name type="scientific">Austropuccinia psidii MF-1</name>
    <dbReference type="NCBI Taxonomy" id="1389203"/>
    <lineage>
        <taxon>Eukaryota</taxon>
        <taxon>Fungi</taxon>
        <taxon>Dikarya</taxon>
        <taxon>Basidiomycota</taxon>
        <taxon>Pucciniomycotina</taxon>
        <taxon>Pucciniomycetes</taxon>
        <taxon>Pucciniales</taxon>
        <taxon>Sphaerophragmiaceae</taxon>
        <taxon>Austropuccinia</taxon>
    </lineage>
</organism>
<feature type="transmembrane region" description="Helical" evidence="7">
    <location>
        <begin position="112"/>
        <end position="133"/>
    </location>
</feature>
<gene>
    <name evidence="8" type="ORF">O181_090435</name>
</gene>
<keyword evidence="9" id="KW-1185">Reference proteome</keyword>
<dbReference type="PANTHER" id="PTHR12841">
    <property type="entry name" value="PROTEIN UNC-50 HOMOLOG"/>
    <property type="match status" value="1"/>
</dbReference>
<reference evidence="8" key="1">
    <citation type="submission" date="2021-03" db="EMBL/GenBank/DDBJ databases">
        <title>Draft genome sequence of rust myrtle Austropuccinia psidii MF-1, a brazilian biotype.</title>
        <authorList>
            <person name="Quecine M.C."/>
            <person name="Pachon D.M.R."/>
            <person name="Bonatelli M.L."/>
            <person name="Correr F.H."/>
            <person name="Franceschini L.M."/>
            <person name="Leite T.F."/>
            <person name="Margarido G.R.A."/>
            <person name="Almeida C.A."/>
            <person name="Ferrarezi J.A."/>
            <person name="Labate C.A."/>
        </authorList>
    </citation>
    <scope>NUCLEOTIDE SEQUENCE</scope>
    <source>
        <strain evidence="8">MF-1</strain>
    </source>
</reference>
<proteinExistence type="inferred from homology"/>
<feature type="transmembrane region" description="Helical" evidence="7">
    <location>
        <begin position="193"/>
        <end position="212"/>
    </location>
</feature>
<accession>A0A9Q3IVT1</accession>
<evidence type="ECO:0000313" key="8">
    <source>
        <dbReference type="EMBL" id="MBW0550720.1"/>
    </source>
</evidence>
<evidence type="ECO:0000313" key="9">
    <source>
        <dbReference type="Proteomes" id="UP000765509"/>
    </source>
</evidence>
<feature type="compositionally biased region" description="Low complexity" evidence="6">
    <location>
        <begin position="37"/>
        <end position="47"/>
    </location>
</feature>
<evidence type="ECO:0000256" key="4">
    <source>
        <dbReference type="ARBA" id="ARBA00022989"/>
    </source>
</evidence>
<dbReference type="InterPro" id="IPR007881">
    <property type="entry name" value="UNC-50"/>
</dbReference>
<evidence type="ECO:0000256" key="7">
    <source>
        <dbReference type="SAM" id="Phobius"/>
    </source>
</evidence>
<keyword evidence="5 7" id="KW-0472">Membrane</keyword>
<feature type="compositionally biased region" description="Low complexity" evidence="6">
    <location>
        <begin position="15"/>
        <end position="27"/>
    </location>
</feature>
<dbReference type="EMBL" id="AVOT02056367">
    <property type="protein sequence ID" value="MBW0550720.1"/>
    <property type="molecule type" value="Genomic_DNA"/>
</dbReference>
<feature type="transmembrane region" description="Helical" evidence="7">
    <location>
        <begin position="251"/>
        <end position="268"/>
    </location>
</feature>
<keyword evidence="4 7" id="KW-1133">Transmembrane helix</keyword>
<dbReference type="OrthoDB" id="10027013at2759"/>
<dbReference type="PANTHER" id="PTHR12841:SF6">
    <property type="entry name" value="PROTEIN UNC-50 HOMOLOG"/>
    <property type="match status" value="1"/>
</dbReference>
<sequence>MRGLLPTAVVHDSPSKSSPSRSISPSQRRFKSNQIGSSSSASSLRSPVRSRSGIDKLKRLLSKVVTPSRWPTMDFELAAWQTTYLIIAPRKVYRNVYYHKQTKNTWARDDPAILIILLAMMATAAFLWSSLYLRSWSPITWLALASQIILRDFLLTGIFISILLWVVSNRFLSHSSHTHATDQRVEWQYAFDVHVNSFFPFFLNLYVFQLFLAPVITWDNWVCLWIGNSIYLIASIQYIYVTYLGYNALPFLIRTEVLLFPAVILLGLL</sequence>
<evidence type="ECO:0000256" key="1">
    <source>
        <dbReference type="ARBA" id="ARBA00004141"/>
    </source>
</evidence>
<keyword evidence="3 7" id="KW-0812">Transmembrane</keyword>
<feature type="region of interest" description="Disordered" evidence="6">
    <location>
        <begin position="1"/>
        <end position="47"/>
    </location>
</feature>
<name>A0A9Q3IVT1_9BASI</name>
<dbReference type="Proteomes" id="UP000765509">
    <property type="component" value="Unassembled WGS sequence"/>
</dbReference>